<dbReference type="GO" id="GO:0012505">
    <property type="term" value="C:endomembrane system"/>
    <property type="evidence" value="ECO:0007669"/>
    <property type="project" value="UniProtKB-SubCell"/>
</dbReference>
<dbReference type="AlphaFoldDB" id="A0AA45WMF5"/>
<dbReference type="EMBL" id="FXTU01000002">
    <property type="protein sequence ID" value="SMP14206.1"/>
    <property type="molecule type" value="Genomic_DNA"/>
</dbReference>
<evidence type="ECO:0000313" key="7">
    <source>
        <dbReference type="Proteomes" id="UP001157946"/>
    </source>
</evidence>
<keyword evidence="7" id="KW-1185">Reference proteome</keyword>
<dbReference type="Pfam" id="PF06803">
    <property type="entry name" value="DUF1232"/>
    <property type="match status" value="1"/>
</dbReference>
<gene>
    <name evidence="6" type="ORF">SAMN06265361_102554</name>
</gene>
<evidence type="ECO:0000256" key="2">
    <source>
        <dbReference type="ARBA" id="ARBA00022692"/>
    </source>
</evidence>
<accession>A0AA45WMF5</accession>
<keyword evidence="2" id="KW-0812">Transmembrane</keyword>
<evidence type="ECO:0000256" key="4">
    <source>
        <dbReference type="ARBA" id="ARBA00023136"/>
    </source>
</evidence>
<comment type="subcellular location">
    <subcellularLocation>
        <location evidence="1">Endomembrane system</location>
        <topology evidence="1">Multi-pass membrane protein</topology>
    </subcellularLocation>
</comment>
<reference evidence="6" key="1">
    <citation type="submission" date="2017-05" db="EMBL/GenBank/DDBJ databases">
        <authorList>
            <person name="Varghese N."/>
            <person name="Submissions S."/>
        </authorList>
    </citation>
    <scope>NUCLEOTIDE SEQUENCE</scope>
    <source>
        <strain evidence="6">DSM 45262</strain>
    </source>
</reference>
<dbReference type="InterPro" id="IPR010652">
    <property type="entry name" value="DUF1232"/>
</dbReference>
<evidence type="ECO:0000256" key="3">
    <source>
        <dbReference type="ARBA" id="ARBA00022989"/>
    </source>
</evidence>
<comment type="caution">
    <text evidence="6">The sequence shown here is derived from an EMBL/GenBank/DDBJ whole genome shotgun (WGS) entry which is preliminary data.</text>
</comment>
<dbReference type="RefSeq" id="WP_102993118.1">
    <property type="nucleotide sequence ID" value="NZ_FXTU01000002.1"/>
</dbReference>
<evidence type="ECO:0000256" key="1">
    <source>
        <dbReference type="ARBA" id="ARBA00004127"/>
    </source>
</evidence>
<protein>
    <submittedName>
        <fullName evidence="6">Uncharacterized membrane protein YkvA, DUF1232 family</fullName>
    </submittedName>
</protein>
<sequence>MAEHPDRQRIWNKLMAFKSRAMTKEGSQTIVNEFNHKVERVGGIDAIIDKLKIMYQYFRDPEVHAAKKGLIGAALLYFIIPTDVVLDVLPAVGYVDDMTAVLLVWRLLSSELETYKRTR</sequence>
<feature type="domain" description="DUF1232" evidence="5">
    <location>
        <begin position="68"/>
        <end position="103"/>
    </location>
</feature>
<organism evidence="6 7">
    <name type="scientific">Laceyella tengchongensis</name>
    <dbReference type="NCBI Taxonomy" id="574699"/>
    <lineage>
        <taxon>Bacteria</taxon>
        <taxon>Bacillati</taxon>
        <taxon>Bacillota</taxon>
        <taxon>Bacilli</taxon>
        <taxon>Bacillales</taxon>
        <taxon>Thermoactinomycetaceae</taxon>
        <taxon>Laceyella</taxon>
    </lineage>
</organism>
<evidence type="ECO:0000313" key="6">
    <source>
        <dbReference type="EMBL" id="SMP14206.1"/>
    </source>
</evidence>
<dbReference type="Proteomes" id="UP001157946">
    <property type="component" value="Unassembled WGS sequence"/>
</dbReference>
<keyword evidence="3" id="KW-1133">Transmembrane helix</keyword>
<name>A0AA45WMF5_9BACL</name>
<evidence type="ECO:0000259" key="5">
    <source>
        <dbReference type="Pfam" id="PF06803"/>
    </source>
</evidence>
<keyword evidence="4" id="KW-0472">Membrane</keyword>
<proteinExistence type="predicted"/>